<gene>
    <name evidence="2" type="ORF">GCM10010260_19950</name>
</gene>
<name>A0A918IA24_9ACTN</name>
<organism evidence="2 3">
    <name type="scientific">Streptomyces filipinensis</name>
    <dbReference type="NCBI Taxonomy" id="66887"/>
    <lineage>
        <taxon>Bacteria</taxon>
        <taxon>Bacillati</taxon>
        <taxon>Actinomycetota</taxon>
        <taxon>Actinomycetes</taxon>
        <taxon>Kitasatosporales</taxon>
        <taxon>Streptomycetaceae</taxon>
        <taxon>Streptomyces</taxon>
    </lineage>
</organism>
<reference evidence="2" key="2">
    <citation type="submission" date="2020-09" db="EMBL/GenBank/DDBJ databases">
        <authorList>
            <person name="Sun Q."/>
            <person name="Ohkuma M."/>
        </authorList>
    </citation>
    <scope>NUCLEOTIDE SEQUENCE</scope>
    <source>
        <strain evidence="2">JCM 4369</strain>
    </source>
</reference>
<accession>A0A918IA24</accession>
<evidence type="ECO:0000313" key="2">
    <source>
        <dbReference type="EMBL" id="GGU86787.1"/>
    </source>
</evidence>
<dbReference type="AlphaFoldDB" id="A0A918IA24"/>
<proteinExistence type="predicted"/>
<reference evidence="2" key="1">
    <citation type="journal article" date="2014" name="Int. J. Syst. Evol. Microbiol.">
        <title>Complete genome sequence of Corynebacterium casei LMG S-19264T (=DSM 44701T), isolated from a smear-ripened cheese.</title>
        <authorList>
            <consortium name="US DOE Joint Genome Institute (JGI-PGF)"/>
            <person name="Walter F."/>
            <person name="Albersmeier A."/>
            <person name="Kalinowski J."/>
            <person name="Ruckert C."/>
        </authorList>
    </citation>
    <scope>NUCLEOTIDE SEQUENCE</scope>
    <source>
        <strain evidence="2">JCM 4369</strain>
    </source>
</reference>
<feature type="region of interest" description="Disordered" evidence="1">
    <location>
        <begin position="90"/>
        <end position="109"/>
    </location>
</feature>
<sequence>MPRIRRAPAGPRTPGEVDSPASRNPAREAARTVSPAARAAATTRLPVRPDAPVTTTVARAASVAGRSVPAYSVAVSVRRVIRVRCVMPASQLPGRAGPHRRTARPRMRASTLPPWTHSQVCWTVRGRTAPS</sequence>
<dbReference type="EMBL" id="BMTD01000003">
    <property type="protein sequence ID" value="GGU86787.1"/>
    <property type="molecule type" value="Genomic_DNA"/>
</dbReference>
<protein>
    <submittedName>
        <fullName evidence="2">Uncharacterized protein</fullName>
    </submittedName>
</protein>
<feature type="region of interest" description="Disordered" evidence="1">
    <location>
        <begin position="1"/>
        <end position="50"/>
    </location>
</feature>
<evidence type="ECO:0000256" key="1">
    <source>
        <dbReference type="SAM" id="MobiDB-lite"/>
    </source>
</evidence>
<dbReference type="Proteomes" id="UP000618795">
    <property type="component" value="Unassembled WGS sequence"/>
</dbReference>
<keyword evidence="3" id="KW-1185">Reference proteome</keyword>
<feature type="compositionally biased region" description="Basic residues" evidence="1">
    <location>
        <begin position="97"/>
        <end position="107"/>
    </location>
</feature>
<feature type="compositionally biased region" description="Low complexity" evidence="1">
    <location>
        <begin position="31"/>
        <end position="50"/>
    </location>
</feature>
<comment type="caution">
    <text evidence="2">The sequence shown here is derived from an EMBL/GenBank/DDBJ whole genome shotgun (WGS) entry which is preliminary data.</text>
</comment>
<evidence type="ECO:0000313" key="3">
    <source>
        <dbReference type="Proteomes" id="UP000618795"/>
    </source>
</evidence>